<evidence type="ECO:0000313" key="12">
    <source>
        <dbReference type="Proteomes" id="UP000249542"/>
    </source>
</evidence>
<dbReference type="GO" id="GO:0042158">
    <property type="term" value="P:lipoprotein biosynthetic process"/>
    <property type="evidence" value="ECO:0007669"/>
    <property type="project" value="UniProtKB-UniRule"/>
</dbReference>
<feature type="transmembrane region" description="Helical" evidence="9">
    <location>
        <begin position="12"/>
        <end position="38"/>
    </location>
</feature>
<evidence type="ECO:0000256" key="3">
    <source>
        <dbReference type="ARBA" id="ARBA00022475"/>
    </source>
</evidence>
<dbReference type="SUPFAM" id="SSF56317">
    <property type="entry name" value="Carbon-nitrogen hydrolase"/>
    <property type="match status" value="1"/>
</dbReference>
<comment type="function">
    <text evidence="9">Catalyzes the phospholipid dependent N-acylation of the N-terminal cysteine of apolipoprotein, the last step in lipoprotein maturation.</text>
</comment>
<dbReference type="InterPro" id="IPR036526">
    <property type="entry name" value="C-N_Hydrolase_sf"/>
</dbReference>
<dbReference type="PANTHER" id="PTHR38686:SF1">
    <property type="entry name" value="APOLIPOPROTEIN N-ACYLTRANSFERASE"/>
    <property type="match status" value="1"/>
</dbReference>
<dbReference type="Gene3D" id="3.60.110.10">
    <property type="entry name" value="Carbon-nitrogen hydrolase"/>
    <property type="match status" value="1"/>
</dbReference>
<keyword evidence="11" id="KW-0449">Lipoprotein</keyword>
<dbReference type="GO" id="GO:0016410">
    <property type="term" value="F:N-acyltransferase activity"/>
    <property type="evidence" value="ECO:0007669"/>
    <property type="project" value="UniProtKB-UniRule"/>
</dbReference>
<gene>
    <name evidence="9" type="primary">lnt</name>
    <name evidence="11" type="ORF">LX95_02223</name>
</gene>
<evidence type="ECO:0000256" key="5">
    <source>
        <dbReference type="ARBA" id="ARBA00022692"/>
    </source>
</evidence>
<feature type="transmembrane region" description="Helical" evidence="9">
    <location>
        <begin position="106"/>
        <end position="122"/>
    </location>
</feature>
<dbReference type="InterPro" id="IPR003010">
    <property type="entry name" value="C-N_Hydrolase"/>
</dbReference>
<reference evidence="11 12" key="1">
    <citation type="submission" date="2018-06" db="EMBL/GenBank/DDBJ databases">
        <title>Genomic Encyclopedia of Archaeal and Bacterial Type Strains, Phase II (KMG-II): from individual species to whole genera.</title>
        <authorList>
            <person name="Goeker M."/>
        </authorList>
    </citation>
    <scope>NUCLEOTIDE SEQUENCE [LARGE SCALE GENOMIC DNA]</scope>
    <source>
        <strain evidence="11 12">DSM 15361</strain>
    </source>
</reference>
<dbReference type="InterPro" id="IPR004563">
    <property type="entry name" value="Apolipo_AcylTrfase"/>
</dbReference>
<dbReference type="Proteomes" id="UP000249542">
    <property type="component" value="Unassembled WGS sequence"/>
</dbReference>
<dbReference type="UniPathway" id="UPA00666"/>
<dbReference type="CDD" id="cd07571">
    <property type="entry name" value="ALP_N-acyl_transferase"/>
    <property type="match status" value="1"/>
</dbReference>
<sequence length="530" mass="61266">MIKKLIASCLSGILLALAWPTYGFPVLLFIAFIPLLWLEYDIRQAEKKKGALHVFLYSYLSFFIWNMITTYWLYFSTPFGMWFAVGVNTLLMSLVFLFYHFLAKKVPFHLSAIFLTTLWISFENLHLQWEFSWPWLNLGNAFSEYYQWIQWYEFTGTFGGSLWVWILNFSIFKSILLYLKYKDTAIIKRATLKAVLMIGIPIAFSYYLFYSLTYKDQPQLEALILQPNINPYTEKYNTTDKRIGDLLTQLTQEKITSNTDLVLAPETVFADGTELAQWDYSFAKNMSLSAIKNNSQASFLGGISFFEKITSQDQVQKQTNYLREGLWYNDYNSAFMVNKNNLEQIYHKSKLVVGVENFPYQSVLKPILGDAMIDLGGTVAMKTTQNDREVFSTLQNHKIAPIICYESVYGEYVTGYVRNGAEVLGIITNDAWWGNTQGHQQHLSYARLRAIETRRSVVRSANTGISAAILPNGEVSKRLDYEEQGSILAHVPISKKMTFYVLFGDYIARISLFILIFVLLFAFTRRRNEV</sequence>
<organism evidence="11 12">
    <name type="scientific">Mesonia algae</name>
    <dbReference type="NCBI Taxonomy" id="213248"/>
    <lineage>
        <taxon>Bacteria</taxon>
        <taxon>Pseudomonadati</taxon>
        <taxon>Bacteroidota</taxon>
        <taxon>Flavobacteriia</taxon>
        <taxon>Flavobacteriales</taxon>
        <taxon>Flavobacteriaceae</taxon>
        <taxon>Mesonia</taxon>
    </lineage>
</organism>
<proteinExistence type="inferred from homology"/>
<keyword evidence="8 9" id="KW-0012">Acyltransferase</keyword>
<keyword evidence="4 9" id="KW-0808">Transferase</keyword>
<accession>A0A2W7IKL8</accession>
<name>A0A2W7IKL8_9FLAO</name>
<dbReference type="PANTHER" id="PTHR38686">
    <property type="entry name" value="APOLIPOPROTEIN N-ACYLTRANSFERASE"/>
    <property type="match status" value="1"/>
</dbReference>
<dbReference type="Pfam" id="PF00795">
    <property type="entry name" value="CN_hydrolase"/>
    <property type="match status" value="1"/>
</dbReference>
<feature type="transmembrane region" description="Helical" evidence="9">
    <location>
        <begin position="50"/>
        <end position="73"/>
    </location>
</feature>
<evidence type="ECO:0000256" key="1">
    <source>
        <dbReference type="ARBA" id="ARBA00004651"/>
    </source>
</evidence>
<dbReference type="NCBIfam" id="TIGR00546">
    <property type="entry name" value="lnt"/>
    <property type="match status" value="1"/>
</dbReference>
<feature type="domain" description="CN hydrolase" evidence="10">
    <location>
        <begin position="220"/>
        <end position="493"/>
    </location>
</feature>
<keyword evidence="12" id="KW-1185">Reference proteome</keyword>
<dbReference type="GO" id="GO:0005886">
    <property type="term" value="C:plasma membrane"/>
    <property type="evidence" value="ECO:0007669"/>
    <property type="project" value="UniProtKB-SubCell"/>
</dbReference>
<dbReference type="EMBL" id="QKYV01000006">
    <property type="protein sequence ID" value="PZW39083.1"/>
    <property type="molecule type" value="Genomic_DNA"/>
</dbReference>
<dbReference type="EC" id="2.3.1.269" evidence="9"/>
<feature type="transmembrane region" description="Helical" evidence="9">
    <location>
        <begin position="79"/>
        <end position="99"/>
    </location>
</feature>
<dbReference type="InterPro" id="IPR045378">
    <property type="entry name" value="LNT_N"/>
</dbReference>
<evidence type="ECO:0000256" key="8">
    <source>
        <dbReference type="ARBA" id="ARBA00023315"/>
    </source>
</evidence>
<dbReference type="HAMAP" id="MF_01148">
    <property type="entry name" value="Lnt"/>
    <property type="match status" value="1"/>
</dbReference>
<evidence type="ECO:0000256" key="2">
    <source>
        <dbReference type="ARBA" id="ARBA00010065"/>
    </source>
</evidence>
<comment type="subcellular location">
    <subcellularLocation>
        <location evidence="1 9">Cell membrane</location>
        <topology evidence="1 9">Multi-pass membrane protein</topology>
    </subcellularLocation>
</comment>
<keyword evidence="7 9" id="KW-0472">Membrane</keyword>
<evidence type="ECO:0000256" key="6">
    <source>
        <dbReference type="ARBA" id="ARBA00022989"/>
    </source>
</evidence>
<dbReference type="RefSeq" id="WP_245924762.1">
    <property type="nucleotide sequence ID" value="NZ_QKYV01000006.1"/>
</dbReference>
<protein>
    <recommendedName>
        <fullName evidence="9">Apolipoprotein N-acyltransferase</fullName>
        <shortName evidence="9">ALP N-acyltransferase</shortName>
        <ecNumber evidence="9">2.3.1.269</ecNumber>
    </recommendedName>
</protein>
<feature type="transmembrane region" description="Helical" evidence="9">
    <location>
        <begin position="191"/>
        <end position="210"/>
    </location>
</feature>
<evidence type="ECO:0000256" key="9">
    <source>
        <dbReference type="HAMAP-Rule" id="MF_01148"/>
    </source>
</evidence>
<feature type="transmembrane region" description="Helical" evidence="9">
    <location>
        <begin position="499"/>
        <end position="523"/>
    </location>
</feature>
<dbReference type="AlphaFoldDB" id="A0A2W7IKL8"/>
<keyword evidence="3 9" id="KW-1003">Cell membrane</keyword>
<dbReference type="PROSITE" id="PS50263">
    <property type="entry name" value="CN_HYDROLASE"/>
    <property type="match status" value="1"/>
</dbReference>
<keyword evidence="5 9" id="KW-0812">Transmembrane</keyword>
<evidence type="ECO:0000256" key="7">
    <source>
        <dbReference type="ARBA" id="ARBA00023136"/>
    </source>
</evidence>
<comment type="caution">
    <text evidence="11">The sequence shown here is derived from an EMBL/GenBank/DDBJ whole genome shotgun (WGS) entry which is preliminary data.</text>
</comment>
<evidence type="ECO:0000313" key="11">
    <source>
        <dbReference type="EMBL" id="PZW39083.1"/>
    </source>
</evidence>
<comment type="pathway">
    <text evidence="9">Protein modification; lipoprotein biosynthesis (N-acyl transfer).</text>
</comment>
<evidence type="ECO:0000259" key="10">
    <source>
        <dbReference type="PROSITE" id="PS50263"/>
    </source>
</evidence>
<comment type="similarity">
    <text evidence="2 9">Belongs to the CN hydrolase family. Apolipoprotein N-acyltransferase subfamily.</text>
</comment>
<dbReference type="Pfam" id="PF20154">
    <property type="entry name" value="LNT_N"/>
    <property type="match status" value="1"/>
</dbReference>
<keyword evidence="6 9" id="KW-1133">Transmembrane helix</keyword>
<evidence type="ECO:0000256" key="4">
    <source>
        <dbReference type="ARBA" id="ARBA00022679"/>
    </source>
</evidence>
<comment type="catalytic activity">
    <reaction evidence="9">
        <text>N-terminal S-1,2-diacyl-sn-glyceryl-L-cysteinyl-[lipoprotein] + a glycerophospholipid = N-acyl-S-1,2-diacyl-sn-glyceryl-L-cysteinyl-[lipoprotein] + a 2-acyl-sn-glycero-3-phospholipid + H(+)</text>
        <dbReference type="Rhea" id="RHEA:48228"/>
        <dbReference type="Rhea" id="RHEA-COMP:14681"/>
        <dbReference type="Rhea" id="RHEA-COMP:14684"/>
        <dbReference type="ChEBI" id="CHEBI:15378"/>
        <dbReference type="ChEBI" id="CHEBI:136912"/>
        <dbReference type="ChEBI" id="CHEBI:140656"/>
        <dbReference type="ChEBI" id="CHEBI:140657"/>
        <dbReference type="ChEBI" id="CHEBI:140660"/>
        <dbReference type="EC" id="2.3.1.269"/>
    </reaction>
</comment>